<keyword evidence="1" id="KW-0812">Transmembrane</keyword>
<dbReference type="RefSeq" id="WP_065677398.1">
    <property type="nucleotide sequence ID" value="NZ_AP025463.1"/>
</dbReference>
<gene>
    <name evidence="2" type="ORF">VCE7224_03861</name>
</gene>
<name>A0A1C3JJC2_9VIBR</name>
<keyword evidence="1" id="KW-0472">Membrane</keyword>
<sequence length="230" mass="25817">MFELTPYPCSYRGRDIKVASITGRLEAITIDSMTETTTRNDGSSSQRTSCITELDILSDSGKRYGFTLAGEHSFKKNDLFTIHYVYCKRDDCYYGQYITIHNQKLTRGRSGMLVGGDIALGYGKIRKAWGGFVDFVGLMLSFVCSVLATSYVDLTTEWGSMWLWPLFFAPMAFAGMWVTSFLGGCVKKGDAVSKAIYLRAKERGLEIIEGKRTEALENDRPEMTTLQTQD</sequence>
<dbReference type="AlphaFoldDB" id="A0A1C3JJC2"/>
<evidence type="ECO:0000313" key="2">
    <source>
        <dbReference type="EMBL" id="SBT15078.1"/>
    </source>
</evidence>
<keyword evidence="1" id="KW-1133">Transmembrane helix</keyword>
<accession>A0A1C3JJC2</accession>
<evidence type="ECO:0000313" key="3">
    <source>
        <dbReference type="Proteomes" id="UP000092819"/>
    </source>
</evidence>
<feature type="transmembrane region" description="Helical" evidence="1">
    <location>
        <begin position="132"/>
        <end position="152"/>
    </location>
</feature>
<dbReference type="EMBL" id="FLQZ01000104">
    <property type="protein sequence ID" value="SBT15078.1"/>
    <property type="molecule type" value="Genomic_DNA"/>
</dbReference>
<feature type="transmembrane region" description="Helical" evidence="1">
    <location>
        <begin position="164"/>
        <end position="186"/>
    </location>
</feature>
<proteinExistence type="predicted"/>
<dbReference type="Proteomes" id="UP000092819">
    <property type="component" value="Unassembled WGS sequence"/>
</dbReference>
<reference evidence="3" key="1">
    <citation type="submission" date="2016-06" db="EMBL/GenBank/DDBJ databases">
        <authorList>
            <person name="Rodrigo-Torres L."/>
            <person name="Arahal D.R."/>
        </authorList>
    </citation>
    <scope>NUCLEOTIDE SEQUENCE [LARGE SCALE GENOMIC DNA]</scope>
    <source>
        <strain evidence="3">CECT 7224</strain>
    </source>
</reference>
<evidence type="ECO:0000256" key="1">
    <source>
        <dbReference type="SAM" id="Phobius"/>
    </source>
</evidence>
<keyword evidence="3" id="KW-1185">Reference proteome</keyword>
<organism evidence="2 3">
    <name type="scientific">Vibrio celticus</name>
    <dbReference type="NCBI Taxonomy" id="446372"/>
    <lineage>
        <taxon>Bacteria</taxon>
        <taxon>Pseudomonadati</taxon>
        <taxon>Pseudomonadota</taxon>
        <taxon>Gammaproteobacteria</taxon>
        <taxon>Vibrionales</taxon>
        <taxon>Vibrionaceae</taxon>
        <taxon>Vibrio</taxon>
    </lineage>
</organism>
<protein>
    <submittedName>
        <fullName evidence="2">Uncharacterized protein</fullName>
    </submittedName>
</protein>